<keyword evidence="2" id="KW-0813">Transport</keyword>
<feature type="transmembrane region" description="Helical" evidence="6">
    <location>
        <begin position="349"/>
        <end position="372"/>
    </location>
</feature>
<feature type="transmembrane region" description="Helical" evidence="6">
    <location>
        <begin position="67"/>
        <end position="85"/>
    </location>
</feature>
<dbReference type="GO" id="GO:0016020">
    <property type="term" value="C:membrane"/>
    <property type="evidence" value="ECO:0007669"/>
    <property type="project" value="UniProtKB-SubCell"/>
</dbReference>
<feature type="transmembrane region" description="Helical" evidence="6">
    <location>
        <begin position="26"/>
        <end position="43"/>
    </location>
</feature>
<keyword evidence="4 6" id="KW-1133">Transmembrane helix</keyword>
<evidence type="ECO:0000256" key="1">
    <source>
        <dbReference type="ARBA" id="ARBA00004141"/>
    </source>
</evidence>
<evidence type="ECO:0000256" key="2">
    <source>
        <dbReference type="ARBA" id="ARBA00022448"/>
    </source>
</evidence>
<evidence type="ECO:0000256" key="3">
    <source>
        <dbReference type="ARBA" id="ARBA00022692"/>
    </source>
</evidence>
<keyword evidence="3 6" id="KW-0812">Transmembrane</keyword>
<organism evidence="8 12">
    <name type="scientific">Adineta steineri</name>
    <dbReference type="NCBI Taxonomy" id="433720"/>
    <lineage>
        <taxon>Eukaryota</taxon>
        <taxon>Metazoa</taxon>
        <taxon>Spiralia</taxon>
        <taxon>Gnathifera</taxon>
        <taxon>Rotifera</taxon>
        <taxon>Eurotatoria</taxon>
        <taxon>Bdelloidea</taxon>
        <taxon>Adinetida</taxon>
        <taxon>Adinetidae</taxon>
        <taxon>Adineta</taxon>
    </lineage>
</organism>
<reference evidence="8" key="1">
    <citation type="submission" date="2021-02" db="EMBL/GenBank/DDBJ databases">
        <authorList>
            <person name="Nowell W R."/>
        </authorList>
    </citation>
    <scope>NUCLEOTIDE SEQUENCE</scope>
</reference>
<dbReference type="Proteomes" id="UP000663877">
    <property type="component" value="Unassembled WGS sequence"/>
</dbReference>
<evidence type="ECO:0000313" key="8">
    <source>
        <dbReference type="EMBL" id="CAF0972933.1"/>
    </source>
</evidence>
<evidence type="ECO:0000313" key="10">
    <source>
        <dbReference type="EMBL" id="CAF1377690.1"/>
    </source>
</evidence>
<feature type="transmembrane region" description="Helical" evidence="6">
    <location>
        <begin position="418"/>
        <end position="441"/>
    </location>
</feature>
<dbReference type="PANTHER" id="PTHR43791:SF36">
    <property type="entry name" value="TRANSPORTER, PUTATIVE (AFU_ORTHOLOGUE AFUA_6G08340)-RELATED"/>
    <property type="match status" value="1"/>
</dbReference>
<dbReference type="EMBL" id="CAJNOM010000266">
    <property type="protein sequence ID" value="CAF1301344.1"/>
    <property type="molecule type" value="Genomic_DNA"/>
</dbReference>
<dbReference type="AlphaFoldDB" id="A0A814EZL3"/>
<dbReference type="Proteomes" id="UP000663832">
    <property type="component" value="Unassembled WGS sequence"/>
</dbReference>
<evidence type="ECO:0000313" key="12">
    <source>
        <dbReference type="Proteomes" id="UP000663877"/>
    </source>
</evidence>
<dbReference type="PANTHER" id="PTHR43791">
    <property type="entry name" value="PERMEASE-RELATED"/>
    <property type="match status" value="1"/>
</dbReference>
<accession>A0A814EZL3</accession>
<dbReference type="OrthoDB" id="2985014at2759"/>
<evidence type="ECO:0000313" key="11">
    <source>
        <dbReference type="Proteomes" id="UP000663832"/>
    </source>
</evidence>
<feature type="transmembrane region" description="Helical" evidence="6">
    <location>
        <begin position="154"/>
        <end position="178"/>
    </location>
</feature>
<evidence type="ECO:0000259" key="7">
    <source>
        <dbReference type="PROSITE" id="PS50850"/>
    </source>
</evidence>
<keyword evidence="5 6" id="KW-0472">Membrane</keyword>
<dbReference type="InterPro" id="IPR020846">
    <property type="entry name" value="MFS_dom"/>
</dbReference>
<dbReference type="InterPro" id="IPR011701">
    <property type="entry name" value="MFS"/>
</dbReference>
<dbReference type="FunFam" id="1.20.1250.20:FF:000013">
    <property type="entry name" value="MFS general substrate transporter"/>
    <property type="match status" value="1"/>
</dbReference>
<dbReference type="GO" id="GO:0022857">
    <property type="term" value="F:transmembrane transporter activity"/>
    <property type="evidence" value="ECO:0007669"/>
    <property type="project" value="InterPro"/>
</dbReference>
<evidence type="ECO:0000313" key="9">
    <source>
        <dbReference type="EMBL" id="CAF1301344.1"/>
    </source>
</evidence>
<evidence type="ECO:0000256" key="4">
    <source>
        <dbReference type="ARBA" id="ARBA00022989"/>
    </source>
</evidence>
<name>A0A814EZL3_9BILA</name>
<dbReference type="EMBL" id="CAJNOM010000345">
    <property type="protein sequence ID" value="CAF1377690.1"/>
    <property type="molecule type" value="Genomic_DNA"/>
</dbReference>
<comment type="caution">
    <text evidence="8">The sequence shown here is derived from an EMBL/GenBank/DDBJ whole genome shotgun (WGS) entry which is preliminary data.</text>
</comment>
<feature type="transmembrane region" description="Helical" evidence="6">
    <location>
        <begin position="97"/>
        <end position="114"/>
    </location>
</feature>
<dbReference type="EMBL" id="CAJNOI010000061">
    <property type="protein sequence ID" value="CAF0972933.1"/>
    <property type="molecule type" value="Genomic_DNA"/>
</dbReference>
<feature type="domain" description="Major facilitator superfamily (MFS) profile" evidence="7">
    <location>
        <begin position="30"/>
        <end position="445"/>
    </location>
</feature>
<dbReference type="Gene3D" id="1.20.1250.20">
    <property type="entry name" value="MFS general substrate transporter like domains"/>
    <property type="match status" value="2"/>
</dbReference>
<feature type="transmembrane region" description="Helical" evidence="6">
    <location>
        <begin position="120"/>
        <end position="142"/>
    </location>
</feature>
<dbReference type="PROSITE" id="PS50850">
    <property type="entry name" value="MFS"/>
    <property type="match status" value="1"/>
</dbReference>
<feature type="transmembrane region" description="Helical" evidence="6">
    <location>
        <begin position="259"/>
        <end position="280"/>
    </location>
</feature>
<evidence type="ECO:0000256" key="6">
    <source>
        <dbReference type="SAM" id="Phobius"/>
    </source>
</evidence>
<sequence length="477" mass="54169">MSSSVTPIDDKNDYNHKENRILIRKLDLHILPLLSITYLLSYIDRANIANAKLAGLEHDAHLTSEQYRWSLSIFFIGYAIFEVPSNIILRRWSPSKWIALIVFCWGIVAVSMAAVRTASTLLLCRFLLGTFEAGLFPGLIYYTSLWYKRKEQALRLGCFWSFSAIAGAFSGLLAYGILQIKSPILAQWQLLFIIEGIPTIILAFICWFCLPDSPEQARFLTDKQRQLQIDRLAEDAGASNNHSFSWLQVLSVFTDWKTYAYAIIYIFGTITLQGVTLYLPSLIHAMGSSTPVQTQLLTVPPYIAAFVSILIISRSSDYFLERTFHLVFTNLITICGLLILMFVNQQHVYILYMGIIFITCGTYANVSVKIAWFNNNFASLTRRAVASALIVSVGSLGGIISGQIYTDNQKPKYYLGNTIALSFVTLQTILALILRLTFIFINRRRSRMNQEEIDQEIQRYGGNELAGDRHPEFRYTL</sequence>
<feature type="transmembrane region" description="Helical" evidence="6">
    <location>
        <begin position="190"/>
        <end position="210"/>
    </location>
</feature>
<feature type="transmembrane region" description="Helical" evidence="6">
    <location>
        <begin position="292"/>
        <end position="312"/>
    </location>
</feature>
<feature type="transmembrane region" description="Helical" evidence="6">
    <location>
        <begin position="324"/>
        <end position="343"/>
    </location>
</feature>
<keyword evidence="11" id="KW-1185">Reference proteome</keyword>
<dbReference type="Pfam" id="PF07690">
    <property type="entry name" value="MFS_1"/>
    <property type="match status" value="1"/>
</dbReference>
<dbReference type="FunFam" id="1.20.1250.20:FF:000018">
    <property type="entry name" value="MFS transporter permease"/>
    <property type="match status" value="1"/>
</dbReference>
<dbReference type="InterPro" id="IPR036259">
    <property type="entry name" value="MFS_trans_sf"/>
</dbReference>
<comment type="subcellular location">
    <subcellularLocation>
        <location evidence="1">Membrane</location>
        <topology evidence="1">Multi-pass membrane protein</topology>
    </subcellularLocation>
</comment>
<feature type="transmembrane region" description="Helical" evidence="6">
    <location>
        <begin position="384"/>
        <end position="406"/>
    </location>
</feature>
<protein>
    <recommendedName>
        <fullName evidence="7">Major facilitator superfamily (MFS) profile domain-containing protein</fullName>
    </recommendedName>
</protein>
<proteinExistence type="predicted"/>
<dbReference type="SUPFAM" id="SSF103473">
    <property type="entry name" value="MFS general substrate transporter"/>
    <property type="match status" value="1"/>
</dbReference>
<evidence type="ECO:0000256" key="5">
    <source>
        <dbReference type="ARBA" id="ARBA00023136"/>
    </source>
</evidence>
<gene>
    <name evidence="8" type="ORF">BJG266_LOCUS14435</name>
    <name evidence="9" type="ORF">QVE165_LOCUS31263</name>
    <name evidence="10" type="ORF">QVE165_LOCUS35472</name>
</gene>